<dbReference type="InterPro" id="IPR007963">
    <property type="entry name" value="Peptidase_M61_catalytic"/>
</dbReference>
<name>A0ABY6CWT4_9BACT</name>
<gene>
    <name evidence="2" type="ORF">N6H18_08115</name>
</gene>
<organism evidence="2 3">
    <name type="scientific">Reichenbachiella agarivorans</name>
    <dbReference type="NCBI Taxonomy" id="2979464"/>
    <lineage>
        <taxon>Bacteria</taxon>
        <taxon>Pseudomonadati</taxon>
        <taxon>Bacteroidota</taxon>
        <taxon>Cytophagia</taxon>
        <taxon>Cytophagales</taxon>
        <taxon>Reichenbachiellaceae</taxon>
        <taxon>Reichenbachiella</taxon>
    </lineage>
</organism>
<dbReference type="InterPro" id="IPR040756">
    <property type="entry name" value="Peptidase_M61_N"/>
</dbReference>
<dbReference type="PIRSF" id="PIRSF016493">
    <property type="entry name" value="Glycyl_aminpptds"/>
    <property type="match status" value="1"/>
</dbReference>
<accession>A0ABY6CWT4</accession>
<proteinExistence type="predicted"/>
<dbReference type="RefSeq" id="WP_262311334.1">
    <property type="nucleotide sequence ID" value="NZ_CP106679.1"/>
</dbReference>
<evidence type="ECO:0000259" key="1">
    <source>
        <dbReference type="PROSITE" id="PS50106"/>
    </source>
</evidence>
<reference evidence="2" key="1">
    <citation type="submission" date="2022-09" db="EMBL/GenBank/DDBJ databases">
        <title>Comparative genomics and taxonomic characterization of three novel marine species of genus Reichenbachiella exhibiting antioxidant and polysaccharide degradation activities.</title>
        <authorList>
            <person name="Muhammad N."/>
            <person name="Lee Y.-J."/>
            <person name="Ko J."/>
            <person name="Kim S.-G."/>
        </authorList>
    </citation>
    <scope>NUCLEOTIDE SEQUENCE</scope>
    <source>
        <strain evidence="2">BKB1-1</strain>
    </source>
</reference>
<dbReference type="InterPro" id="IPR027268">
    <property type="entry name" value="Peptidase_M4/M1_CTD_sf"/>
</dbReference>
<protein>
    <submittedName>
        <fullName evidence="2">M61 family peptidase</fullName>
    </submittedName>
</protein>
<dbReference type="Gene3D" id="2.60.40.3650">
    <property type="match status" value="1"/>
</dbReference>
<feature type="domain" description="PDZ" evidence="1">
    <location>
        <begin position="452"/>
        <end position="519"/>
    </location>
</feature>
<sequence>MVSCLLQFPNPLNHRIHVTMTFSSLSVGTQNFTLPAWRPGRYELAPFANNIYDFQAFSSNDQQINWKKSAPNVWSIDNPKTQDITLRYEYYAYKMDAGNSLVDEEQIYINFINCLFFHSSSLGSPHQLKLDIPSDYTIACALGNTSSIESEDYYQLVDSPLIASGILNTISYQVGDHNFHLVFMGKHPLDEKLILADFEKFTRAQVDTMGSFPCKDYYFLIQSLHYKHYHGVEHQNSTVLVLGPNDTDNQEKYREMLLGVASHELFHAWNVCRIRPNEMSPYDFAKETLFETGFVAEGFTTYYGDLFLKTSGVLSEQEYYNEINTLLQRHFQNYGRFESSLIQSSLNLWVDGYHNSLPSKKVSIYIKGALVSLILDIQLRKQSNNQHALIDVIKQLYEKHTYSLGGYSTQDIYHIIESIGGIKMVDLARVLVETTAPLDPILKETLAIVGCQLEVTEHCNQLTSDTGLLLDGNQIMDLAPNSPSSQYFSIGDQILQINGQDYDSTKEIASPYQISFLRNGKERQHLISKGEHTYYSYYRVLPVQNTNADQDKFKKAWINC</sequence>
<dbReference type="Gene3D" id="1.10.390.10">
    <property type="entry name" value="Neutral Protease Domain 2"/>
    <property type="match status" value="1"/>
</dbReference>
<dbReference type="Proteomes" id="UP001065174">
    <property type="component" value="Chromosome"/>
</dbReference>
<evidence type="ECO:0000313" key="3">
    <source>
        <dbReference type="Proteomes" id="UP001065174"/>
    </source>
</evidence>
<dbReference type="Pfam" id="PF17899">
    <property type="entry name" value="Peptidase_M61_N"/>
    <property type="match status" value="1"/>
</dbReference>
<dbReference type="EMBL" id="CP106679">
    <property type="protein sequence ID" value="UXP33908.1"/>
    <property type="molecule type" value="Genomic_DNA"/>
</dbReference>
<dbReference type="PROSITE" id="PS50106">
    <property type="entry name" value="PDZ"/>
    <property type="match status" value="1"/>
</dbReference>
<dbReference type="SUPFAM" id="SSF50156">
    <property type="entry name" value="PDZ domain-like"/>
    <property type="match status" value="1"/>
</dbReference>
<dbReference type="InterPro" id="IPR024191">
    <property type="entry name" value="Peptidase_M61"/>
</dbReference>
<dbReference type="InterPro" id="IPR001478">
    <property type="entry name" value="PDZ"/>
</dbReference>
<evidence type="ECO:0000313" key="2">
    <source>
        <dbReference type="EMBL" id="UXP33908.1"/>
    </source>
</evidence>
<dbReference type="InterPro" id="IPR036034">
    <property type="entry name" value="PDZ_sf"/>
</dbReference>
<dbReference type="SUPFAM" id="SSF55486">
    <property type="entry name" value="Metalloproteases ('zincins'), catalytic domain"/>
    <property type="match status" value="1"/>
</dbReference>
<dbReference type="Pfam" id="PF05299">
    <property type="entry name" value="Peptidase_M61"/>
    <property type="match status" value="1"/>
</dbReference>
<keyword evidence="3" id="KW-1185">Reference proteome</keyword>